<comment type="caution">
    <text evidence="1">The sequence shown here is derived from an EMBL/GenBank/DDBJ whole genome shotgun (WGS) entry which is preliminary data.</text>
</comment>
<protein>
    <submittedName>
        <fullName evidence="1">Uncharacterized protein</fullName>
    </submittedName>
</protein>
<reference evidence="1" key="1">
    <citation type="submission" date="2019-11" db="EMBL/GenBank/DDBJ databases">
        <title>Nori genome reveals adaptations in red seaweeds to the harsh intertidal environment.</title>
        <authorList>
            <person name="Wang D."/>
            <person name="Mao Y."/>
        </authorList>
    </citation>
    <scope>NUCLEOTIDE SEQUENCE</scope>
    <source>
        <tissue evidence="1">Gametophyte</tissue>
    </source>
</reference>
<organism evidence="1 2">
    <name type="scientific">Pyropia yezoensis</name>
    <name type="common">Susabi-nori</name>
    <name type="synonym">Porphyra yezoensis</name>
    <dbReference type="NCBI Taxonomy" id="2788"/>
    <lineage>
        <taxon>Eukaryota</taxon>
        <taxon>Rhodophyta</taxon>
        <taxon>Bangiophyceae</taxon>
        <taxon>Bangiales</taxon>
        <taxon>Bangiaceae</taxon>
        <taxon>Pyropia</taxon>
    </lineage>
</organism>
<dbReference type="EMBL" id="CM020620">
    <property type="protein sequence ID" value="KAK1869722.1"/>
    <property type="molecule type" value="Genomic_DNA"/>
</dbReference>
<gene>
    <name evidence="1" type="ORF">I4F81_012189</name>
</gene>
<name>A0ACC3CHQ2_PYRYE</name>
<proteinExistence type="predicted"/>
<accession>A0ACC3CHQ2</accession>
<evidence type="ECO:0000313" key="1">
    <source>
        <dbReference type="EMBL" id="KAK1869722.1"/>
    </source>
</evidence>
<keyword evidence="2" id="KW-1185">Reference proteome</keyword>
<sequence>MRHLSFAPPLRLWLRLGTAMAAERVGRGTPAFAALPLPPRPAAATATAAATAATVGHARRWPHLPQSPCACGAPPERGLASPQAGSPPAPFPLSPATAAATAGAAGGFPPPAFLPGHPEPKAGAPPTPSPAAHPGGGVVFTRPPAPPGRPPPSPTFAATPAVDAHWMGVALAAAAAAGERGEVPIGAVVVSSAGTPLAVAGNAVEATADATAHAEVVALRAAGAAAGGWRLGGATLYATVEPCALCALAAAAARVGRVVYGDPDHRLGGYGSWVDVGAMSHPYWQVGEVVGGVRAGGGALGGGELVRAFFRRRRAETKAAARERAAGGGAPTVGLPEGVRLSRPCGGGGAAGGTAGECGAVVDEGSDGRASGQTPPAASTGRSSL</sequence>
<dbReference type="Proteomes" id="UP000798662">
    <property type="component" value="Chromosome 3"/>
</dbReference>
<evidence type="ECO:0000313" key="2">
    <source>
        <dbReference type="Proteomes" id="UP000798662"/>
    </source>
</evidence>